<sequence length="22" mass="2685">MKLDLQPRSEMSFSFPFNQIRI</sequence>
<name>A0A0A9CCY9_ARUDO</name>
<reference evidence="1" key="2">
    <citation type="journal article" date="2015" name="Data Brief">
        <title>Shoot transcriptome of the giant reed, Arundo donax.</title>
        <authorList>
            <person name="Barrero R.A."/>
            <person name="Guerrero F.D."/>
            <person name="Moolhuijzen P."/>
            <person name="Goolsby J.A."/>
            <person name="Tidwell J."/>
            <person name="Bellgard S.E."/>
            <person name="Bellgard M.I."/>
        </authorList>
    </citation>
    <scope>NUCLEOTIDE SEQUENCE</scope>
    <source>
        <tissue evidence="1">Shoot tissue taken approximately 20 cm above the soil surface</tissue>
    </source>
</reference>
<organism evidence="1">
    <name type="scientific">Arundo donax</name>
    <name type="common">Giant reed</name>
    <name type="synonym">Donax arundinaceus</name>
    <dbReference type="NCBI Taxonomy" id="35708"/>
    <lineage>
        <taxon>Eukaryota</taxon>
        <taxon>Viridiplantae</taxon>
        <taxon>Streptophyta</taxon>
        <taxon>Embryophyta</taxon>
        <taxon>Tracheophyta</taxon>
        <taxon>Spermatophyta</taxon>
        <taxon>Magnoliopsida</taxon>
        <taxon>Liliopsida</taxon>
        <taxon>Poales</taxon>
        <taxon>Poaceae</taxon>
        <taxon>PACMAD clade</taxon>
        <taxon>Arundinoideae</taxon>
        <taxon>Arundineae</taxon>
        <taxon>Arundo</taxon>
    </lineage>
</organism>
<dbReference type="EMBL" id="GBRH01223746">
    <property type="protein sequence ID" value="JAD74149.1"/>
    <property type="molecule type" value="Transcribed_RNA"/>
</dbReference>
<reference evidence="1" key="1">
    <citation type="submission" date="2014-09" db="EMBL/GenBank/DDBJ databases">
        <authorList>
            <person name="Magalhaes I.L.F."/>
            <person name="Oliveira U."/>
            <person name="Santos F.R."/>
            <person name="Vidigal T.H.D.A."/>
            <person name="Brescovit A.D."/>
            <person name="Santos A.J."/>
        </authorList>
    </citation>
    <scope>NUCLEOTIDE SEQUENCE</scope>
    <source>
        <tissue evidence="1">Shoot tissue taken approximately 20 cm above the soil surface</tissue>
    </source>
</reference>
<accession>A0A0A9CCY9</accession>
<protein>
    <submittedName>
        <fullName evidence="1">Uncharacterized protein</fullName>
    </submittedName>
</protein>
<evidence type="ECO:0000313" key="1">
    <source>
        <dbReference type="EMBL" id="JAD74149.1"/>
    </source>
</evidence>
<proteinExistence type="predicted"/>
<dbReference type="AlphaFoldDB" id="A0A0A9CCY9"/>